<dbReference type="GO" id="GO:0031419">
    <property type="term" value="F:cobalamin binding"/>
    <property type="evidence" value="ECO:0007669"/>
    <property type="project" value="InterPro"/>
</dbReference>
<reference evidence="2 3" key="1">
    <citation type="submission" date="2019-11" db="EMBL/GenBank/DDBJ databases">
        <title>Bacillus lacus genome.</title>
        <authorList>
            <person name="Allen C.J."/>
            <person name="Newman J.D."/>
        </authorList>
    </citation>
    <scope>NUCLEOTIDE SEQUENCE [LARGE SCALE GENOMIC DNA]</scope>
    <source>
        <strain evidence="2 3">KCTC 33946</strain>
    </source>
</reference>
<dbReference type="EMBL" id="WKKI01000005">
    <property type="protein sequence ID" value="MRX71548.1"/>
    <property type="molecule type" value="Genomic_DNA"/>
</dbReference>
<name>A0A7X2IYM4_9BACI</name>
<comment type="caution">
    <text evidence="2">The sequence shown here is derived from an EMBL/GenBank/DDBJ whole genome shotgun (WGS) entry which is preliminary data.</text>
</comment>
<protein>
    <submittedName>
        <fullName evidence="2">Cobalamin-binding protein</fullName>
    </submittedName>
</protein>
<dbReference type="InterPro" id="IPR006158">
    <property type="entry name" value="Cobalamin-bd"/>
</dbReference>
<dbReference type="Pfam" id="PF02607">
    <property type="entry name" value="B12-binding_2"/>
    <property type="match status" value="1"/>
</dbReference>
<dbReference type="OrthoDB" id="5756833at2"/>
<dbReference type="Gene3D" id="3.40.50.280">
    <property type="entry name" value="Cobalamin-binding domain"/>
    <property type="match status" value="1"/>
</dbReference>
<evidence type="ECO:0000313" key="3">
    <source>
        <dbReference type="Proteomes" id="UP000448867"/>
    </source>
</evidence>
<dbReference type="AlphaFoldDB" id="A0A7X2IYM4"/>
<dbReference type="InterPro" id="IPR003759">
    <property type="entry name" value="Cbl-bd_cap"/>
</dbReference>
<dbReference type="PROSITE" id="PS51332">
    <property type="entry name" value="B12_BINDING"/>
    <property type="match status" value="1"/>
</dbReference>
<dbReference type="CDD" id="cd02065">
    <property type="entry name" value="B12-binding_like"/>
    <property type="match status" value="1"/>
</dbReference>
<evidence type="ECO:0000259" key="1">
    <source>
        <dbReference type="PROSITE" id="PS51332"/>
    </source>
</evidence>
<organism evidence="2 3">
    <name type="scientific">Metabacillus lacus</name>
    <dbReference type="NCBI Taxonomy" id="1983721"/>
    <lineage>
        <taxon>Bacteria</taxon>
        <taxon>Bacillati</taxon>
        <taxon>Bacillota</taxon>
        <taxon>Bacilli</taxon>
        <taxon>Bacillales</taxon>
        <taxon>Bacillaceae</taxon>
        <taxon>Metabacillus</taxon>
    </lineage>
</organism>
<dbReference type="InterPro" id="IPR036594">
    <property type="entry name" value="Meth_synthase_dom"/>
</dbReference>
<dbReference type="Proteomes" id="UP000448867">
    <property type="component" value="Unassembled WGS sequence"/>
</dbReference>
<evidence type="ECO:0000313" key="2">
    <source>
        <dbReference type="EMBL" id="MRX71548.1"/>
    </source>
</evidence>
<sequence length="226" mass="25975">MNQQVKTLASLLLAGDTEEAWKLVLTEYQDGKTSLQLYEELFTRAMQYIGELWETDDISVADEHLATTTCDYLLSRYAYLLKKRSYFVNNDEKIKRNAMFFCLQDEQHYLGLKMASLVFEERGWETQLHGANLPLEDAIQTAEEAKPEVILLSFTLLYHAEKLSSYVRELEALPHKPAIVVGGRLLPKYDFRKYCSENTKLLSSLSDLDSWIAAEFGHGVKMDVND</sequence>
<proteinExistence type="predicted"/>
<accession>A0A7X2IYM4</accession>
<dbReference type="InterPro" id="IPR036724">
    <property type="entry name" value="Cobalamin-bd_sf"/>
</dbReference>
<dbReference type="Pfam" id="PF02310">
    <property type="entry name" value="B12-binding"/>
    <property type="match status" value="1"/>
</dbReference>
<feature type="domain" description="B12-binding" evidence="1">
    <location>
        <begin position="95"/>
        <end position="226"/>
    </location>
</feature>
<dbReference type="Gene3D" id="1.10.1240.10">
    <property type="entry name" value="Methionine synthase domain"/>
    <property type="match status" value="1"/>
</dbReference>
<dbReference type="GO" id="GO:0046872">
    <property type="term" value="F:metal ion binding"/>
    <property type="evidence" value="ECO:0007669"/>
    <property type="project" value="InterPro"/>
</dbReference>
<dbReference type="SUPFAM" id="SSF52242">
    <property type="entry name" value="Cobalamin (vitamin B12)-binding domain"/>
    <property type="match status" value="1"/>
</dbReference>
<keyword evidence="3" id="KW-1185">Reference proteome</keyword>
<gene>
    <name evidence="2" type="ORF">GJU40_05080</name>
</gene>
<dbReference type="RefSeq" id="WP_154306677.1">
    <property type="nucleotide sequence ID" value="NZ_WKKI01000005.1"/>
</dbReference>